<proteinExistence type="predicted"/>
<dbReference type="Proteomes" id="UP000481252">
    <property type="component" value="Unassembled WGS sequence"/>
</dbReference>
<dbReference type="GO" id="GO:0046872">
    <property type="term" value="F:metal ion binding"/>
    <property type="evidence" value="ECO:0007669"/>
    <property type="project" value="UniProtKB-KW"/>
</dbReference>
<dbReference type="GO" id="GO:0008168">
    <property type="term" value="F:methyltransferase activity"/>
    <property type="evidence" value="ECO:0007669"/>
    <property type="project" value="UniProtKB-KW"/>
</dbReference>
<dbReference type="InterPro" id="IPR015324">
    <property type="entry name" value="Ribosomal_Rsm22-like"/>
</dbReference>
<dbReference type="Gene3D" id="3.40.50.150">
    <property type="entry name" value="Vaccinia Virus protein VP39"/>
    <property type="match status" value="1"/>
</dbReference>
<dbReference type="GO" id="GO:0015935">
    <property type="term" value="C:small ribosomal subunit"/>
    <property type="evidence" value="ECO:0007669"/>
    <property type="project" value="TreeGrafter"/>
</dbReference>
<name>A0A7C9V889_9HYPH</name>
<protein>
    <submittedName>
        <fullName evidence="5">Methyltransferase type 11</fullName>
    </submittedName>
</protein>
<evidence type="ECO:0000313" key="5">
    <source>
        <dbReference type="EMBL" id="NGN42844.1"/>
    </source>
</evidence>
<evidence type="ECO:0000256" key="1">
    <source>
        <dbReference type="ARBA" id="ARBA00022723"/>
    </source>
</evidence>
<sequence>MELPAPLRQAVDQLLEGIPLPKLKQAADTLSRRYRAETRDGRLHLSDDLAAKAYLATRLPATFAAVRASMDMVAQSLPNFSPKTLLDVGAGPGTAFWAARDCWDGLEEAVLVETSPAIRAVGAGLASHAAPTAARYIAADVGGGLRDLNAADLVTLAYVLDELDPAKIDALIDRLWSLTIGTLIIVEPGTPAGWQRILRVRSRLIEAGAYLAAPCPHQAACPLVAPDWCHFSRRVARSRLHRLAKGGEVPWEDEKYIVVAASRVPADALEARVLAPPQASSGMVRLKLCEADGTVADRVVTRREGAAFKAARKLDWGDGMWGE</sequence>
<keyword evidence="5" id="KW-0808">Transferase</keyword>
<accession>A0A7C9V889</accession>
<keyword evidence="2" id="KW-0809">Transit peptide</keyword>
<dbReference type="InterPro" id="IPR052571">
    <property type="entry name" value="Mt_RNA_Methyltransferase"/>
</dbReference>
<keyword evidence="6" id="KW-1185">Reference proteome</keyword>
<reference evidence="5 6" key="1">
    <citation type="submission" date="2020-02" db="EMBL/GenBank/DDBJ databases">
        <title>Genome sequence of the type strain CGMCC 1.15528 of Mesorhizobium zhangyense.</title>
        <authorList>
            <person name="Gao J."/>
            <person name="Sun J."/>
        </authorList>
    </citation>
    <scope>NUCLEOTIDE SEQUENCE [LARGE SCALE GENOMIC DNA]</scope>
    <source>
        <strain evidence="5 6">CGMCC 1.15528</strain>
    </source>
</reference>
<dbReference type="RefSeq" id="WP_165119190.1">
    <property type="nucleotide sequence ID" value="NZ_JAAKZG010000006.1"/>
</dbReference>
<dbReference type="PANTHER" id="PTHR13184">
    <property type="entry name" value="37S RIBOSOMAL PROTEIN S22"/>
    <property type="match status" value="1"/>
</dbReference>
<keyword evidence="3" id="KW-0408">Iron</keyword>
<dbReference type="GO" id="GO:0032259">
    <property type="term" value="P:methylation"/>
    <property type="evidence" value="ECO:0007669"/>
    <property type="project" value="UniProtKB-KW"/>
</dbReference>
<evidence type="ECO:0000256" key="4">
    <source>
        <dbReference type="ARBA" id="ARBA00023014"/>
    </source>
</evidence>
<dbReference type="GO" id="GO:0003735">
    <property type="term" value="F:structural constituent of ribosome"/>
    <property type="evidence" value="ECO:0007669"/>
    <property type="project" value="TreeGrafter"/>
</dbReference>
<dbReference type="PANTHER" id="PTHR13184:SF5">
    <property type="entry name" value="METHYLTRANSFERASE-LIKE PROTEIN 17, MITOCHONDRIAL"/>
    <property type="match status" value="1"/>
</dbReference>
<dbReference type="Pfam" id="PF09243">
    <property type="entry name" value="Rsm22"/>
    <property type="match status" value="1"/>
</dbReference>
<evidence type="ECO:0000256" key="3">
    <source>
        <dbReference type="ARBA" id="ARBA00023004"/>
    </source>
</evidence>
<dbReference type="SUPFAM" id="SSF53335">
    <property type="entry name" value="S-adenosyl-L-methionine-dependent methyltransferases"/>
    <property type="match status" value="1"/>
</dbReference>
<comment type="caution">
    <text evidence="5">The sequence shown here is derived from an EMBL/GenBank/DDBJ whole genome shotgun (WGS) entry which is preliminary data.</text>
</comment>
<keyword evidence="5" id="KW-0489">Methyltransferase</keyword>
<evidence type="ECO:0000256" key="2">
    <source>
        <dbReference type="ARBA" id="ARBA00022946"/>
    </source>
</evidence>
<keyword evidence="1" id="KW-0479">Metal-binding</keyword>
<dbReference type="GO" id="GO:0051536">
    <property type="term" value="F:iron-sulfur cluster binding"/>
    <property type="evidence" value="ECO:0007669"/>
    <property type="project" value="UniProtKB-KW"/>
</dbReference>
<dbReference type="GO" id="GO:0006412">
    <property type="term" value="P:translation"/>
    <property type="evidence" value="ECO:0007669"/>
    <property type="project" value="InterPro"/>
</dbReference>
<dbReference type="AlphaFoldDB" id="A0A7C9V889"/>
<dbReference type="InterPro" id="IPR029063">
    <property type="entry name" value="SAM-dependent_MTases_sf"/>
</dbReference>
<gene>
    <name evidence="5" type="ORF">G6N74_17380</name>
</gene>
<dbReference type="EMBL" id="JAAKZG010000006">
    <property type="protein sequence ID" value="NGN42844.1"/>
    <property type="molecule type" value="Genomic_DNA"/>
</dbReference>
<keyword evidence="4" id="KW-0411">Iron-sulfur</keyword>
<evidence type="ECO:0000313" key="6">
    <source>
        <dbReference type="Proteomes" id="UP000481252"/>
    </source>
</evidence>
<organism evidence="5 6">
    <name type="scientific">Mesorhizobium zhangyense</name>
    <dbReference type="NCBI Taxonomy" id="1776730"/>
    <lineage>
        <taxon>Bacteria</taxon>
        <taxon>Pseudomonadati</taxon>
        <taxon>Pseudomonadota</taxon>
        <taxon>Alphaproteobacteria</taxon>
        <taxon>Hyphomicrobiales</taxon>
        <taxon>Phyllobacteriaceae</taxon>
        <taxon>Mesorhizobium</taxon>
    </lineage>
</organism>